<evidence type="ECO:0000313" key="1">
    <source>
        <dbReference type="EMBL" id="MFD6794520.1"/>
    </source>
</evidence>
<dbReference type="EMBL" id="JBHXCV010000008">
    <property type="protein sequence ID" value="MFD6794520.1"/>
    <property type="molecule type" value="Genomic_DNA"/>
</dbReference>
<evidence type="ECO:0000313" key="2">
    <source>
        <dbReference type="Proteomes" id="UP001598673"/>
    </source>
</evidence>
<dbReference type="RefSeq" id="WP_258937465.1">
    <property type="nucleotide sequence ID" value="NZ_JANBBF010000011.1"/>
</dbReference>
<comment type="caution">
    <text evidence="1">The sequence shown here is derived from an EMBL/GenBank/DDBJ whole genome shotgun (WGS) entry which is preliminary data.</text>
</comment>
<gene>
    <name evidence="1" type="ORF">ACFWGY_14360</name>
</gene>
<keyword evidence="2" id="KW-1185">Reference proteome</keyword>
<sequence length="420" mass="47210">MIPLGLSADDQAAYERTLASSHRIRKTVRVHDRDERVIHEFQGAILSGSVHVDMSGTTSQLGFAAGDGNSSGRPVRTLELTVLLPRKDQAWNPSTPGEAAFADNFISVEYGVWVEDLAAGPGWVDVPIFWGPITGIDQDGDQITIRGSGKEVLGMDPVLLWKTINVYPGQSRVGAIRWILANIGEKRFDLPAFTSKMRNRWSLDRRAEPWVMASSIARYGNWQLFYDGRGRARLREYPRNVMWTWRSGEGGTLLTKPKISYDLSAMRNVVEVVGSPPSGSTRQIRTESRPPSWHPLSPWSLRRNGERRNVVHVEDNADVNNRAEARALGDRLLDQHITAGVQIEFDSLVIPHLEEGDRVAVKVGPTYASGPQRVLEGQTFEFSLLQFTIPLSSDEPMSIGLNRRVSWRRRGETPFYRWTR</sequence>
<organism evidence="1 2">
    <name type="scientific">Prauserella salsuginis</name>
    <dbReference type="NCBI Taxonomy" id="387889"/>
    <lineage>
        <taxon>Bacteria</taxon>
        <taxon>Bacillati</taxon>
        <taxon>Actinomycetota</taxon>
        <taxon>Actinomycetes</taxon>
        <taxon>Pseudonocardiales</taxon>
        <taxon>Pseudonocardiaceae</taxon>
        <taxon>Prauserella</taxon>
        <taxon>Prauserella salsuginis group</taxon>
    </lineage>
</organism>
<protein>
    <recommendedName>
        <fullName evidence="3">Minor tail protein</fullName>
    </recommendedName>
</protein>
<dbReference type="Proteomes" id="UP001598673">
    <property type="component" value="Unassembled WGS sequence"/>
</dbReference>
<accession>A0ABW6G5Q1</accession>
<reference evidence="1 2" key="1">
    <citation type="submission" date="2024-09" db="EMBL/GenBank/DDBJ databases">
        <title>The Natural Products Discovery Center: Release of the First 8490 Sequenced Strains for Exploring Actinobacteria Biosynthetic Diversity.</title>
        <authorList>
            <person name="Kalkreuter E."/>
            <person name="Kautsar S.A."/>
            <person name="Yang D."/>
            <person name="Bader C.D."/>
            <person name="Teijaro C.N."/>
            <person name="Fluegel L."/>
            <person name="Davis C.M."/>
            <person name="Simpson J.R."/>
            <person name="Lauterbach L."/>
            <person name="Steele A.D."/>
            <person name="Gui C."/>
            <person name="Meng S."/>
            <person name="Li G."/>
            <person name="Viehrig K."/>
            <person name="Ye F."/>
            <person name="Su P."/>
            <person name="Kiefer A.F."/>
            <person name="Nichols A."/>
            <person name="Cepeda A.J."/>
            <person name="Yan W."/>
            <person name="Fan B."/>
            <person name="Jiang Y."/>
            <person name="Adhikari A."/>
            <person name="Zheng C.-J."/>
            <person name="Schuster L."/>
            <person name="Cowan T.M."/>
            <person name="Smanski M.J."/>
            <person name="Chevrette M.G."/>
            <person name="De Carvalho L.P.S."/>
            <person name="Shen B."/>
        </authorList>
    </citation>
    <scope>NUCLEOTIDE SEQUENCE [LARGE SCALE GENOMIC DNA]</scope>
    <source>
        <strain evidence="1 2">NPDC060353</strain>
    </source>
</reference>
<name>A0ABW6G5Q1_9PSEU</name>
<proteinExistence type="predicted"/>
<evidence type="ECO:0008006" key="3">
    <source>
        <dbReference type="Google" id="ProtNLM"/>
    </source>
</evidence>